<evidence type="ECO:0000256" key="5">
    <source>
        <dbReference type="ARBA" id="ARBA00023049"/>
    </source>
</evidence>
<feature type="domain" description="Peptidase M16 C-terminal" evidence="7">
    <location>
        <begin position="706"/>
        <end position="883"/>
    </location>
</feature>
<sequence length="955" mass="111066">MNFNHILGLFLCTLLAGLPVQSQTDLDHIAGLRYGKLPNGLRYFIKDIDEPTAQTTMRLYLNVGAHHQDSSQLELAHFTEHMAFKPTKHIPKSIKDEAQLQRLGMNIRDISGTTSNQYTRYDFNIPTHNTQAFEMGLRWFRDIATNLQLSDRYINQERGSVLQEYLMGNQENWAYFKAQKNLKAKMFPFRSSFDDFLTHIKHFPPQDLKRFYKKWYRPELMNVMIVGNIEAPAEIEKRIKAFFKDLPKPNTSYPVIDIHQAHQSCAPQFKVQQWDNGFKTTKKEDASFFWYIRQPQLVNRLHTKEGFQDYIAFQLISQILSKRYLEMEMESPLFSAHIGAKDTYTYGGNPFSLELSFTAPIAQREHAFGLMVQKILQLKRDGVYQHELEKVKKIYLSEIPIAKQAYWNGELFNYALKNEMLFPYRKEGLLAWIQELSVEELNVYCTEFLSSLPQDIGIIAPKGSKALQYSEEEVRQWIVEAYKQPVEAYQAPKIIEELYTKKEKEHLKKVTYTKVKPTIPGTEEFLLANGLRIIMKAFQPSAGVEANTLTIQGWTTKGASCFPDQDYYSALNAPSLVHYKAIKGFSKRELDRFKENNGILNSSAYIDYYESSVQVKGDLSSAEELVQILSLYFRPVHVEDATVEAWKEETLAARSEEKSLQADFQNAIRHSVGDRAIPPLFNLRSLKGKEALEGISKTNAPKSYQIYNQLFSSPQDWTFLITGNMAIQEIIPLVQTYLSNIPQKETTQTDCSSIHHSPDFSLQGPKKQTVYSATPMENVMYQASYYRGRSNTKNRWKESLSLEVFSELTEIMLKRLRHEKGFSIYNYGTYGHYNLDEQRHQFSFLITCQPDELTPIQKEIGLIINELKKGKIIREYFLRAKEKISVKYASDNLRKHRTMQQLLFEHLRYEQDWKNLNLYQNFINTLTLEDMIGMANTYFKDNNKVEVIMKGEERL</sequence>
<comment type="similarity">
    <text evidence="1">Belongs to the peptidase M16 family.</text>
</comment>
<evidence type="ECO:0000259" key="6">
    <source>
        <dbReference type="Pfam" id="PF00675"/>
    </source>
</evidence>
<dbReference type="RefSeq" id="WP_309729576.1">
    <property type="nucleotide sequence ID" value="NZ_JAVDQA010000008.1"/>
</dbReference>
<evidence type="ECO:0000259" key="7">
    <source>
        <dbReference type="Pfam" id="PF05193"/>
    </source>
</evidence>
<dbReference type="InterPro" id="IPR011249">
    <property type="entry name" value="Metalloenz_LuxS/M16"/>
</dbReference>
<evidence type="ECO:0000256" key="3">
    <source>
        <dbReference type="ARBA" id="ARBA00022801"/>
    </source>
</evidence>
<dbReference type="EMBL" id="JAVDQA010000008">
    <property type="protein sequence ID" value="MDR6301808.1"/>
    <property type="molecule type" value="Genomic_DNA"/>
</dbReference>
<comment type="caution">
    <text evidence="8">The sequence shown here is derived from an EMBL/GenBank/DDBJ whole genome shotgun (WGS) entry which is preliminary data.</text>
</comment>
<proteinExistence type="inferred from homology"/>
<evidence type="ECO:0000313" key="8">
    <source>
        <dbReference type="EMBL" id="MDR6301808.1"/>
    </source>
</evidence>
<evidence type="ECO:0000313" key="9">
    <source>
        <dbReference type="Proteomes" id="UP001257659"/>
    </source>
</evidence>
<dbReference type="Pfam" id="PF05193">
    <property type="entry name" value="Peptidase_M16_C"/>
    <property type="match status" value="2"/>
</dbReference>
<dbReference type="Pfam" id="PF00675">
    <property type="entry name" value="Peptidase_M16"/>
    <property type="match status" value="1"/>
</dbReference>
<feature type="domain" description="Peptidase M16 N-terminal" evidence="6">
    <location>
        <begin position="49"/>
        <end position="182"/>
    </location>
</feature>
<evidence type="ECO:0000256" key="1">
    <source>
        <dbReference type="ARBA" id="ARBA00007261"/>
    </source>
</evidence>
<accession>A0ABU1K881</accession>
<name>A0ABU1K881_9FLAO</name>
<dbReference type="InterPro" id="IPR011765">
    <property type="entry name" value="Pept_M16_N"/>
</dbReference>
<dbReference type="SUPFAM" id="SSF63411">
    <property type="entry name" value="LuxS/MPP-like metallohydrolase"/>
    <property type="match status" value="4"/>
</dbReference>
<evidence type="ECO:0000256" key="2">
    <source>
        <dbReference type="ARBA" id="ARBA00022670"/>
    </source>
</evidence>
<dbReference type="InterPro" id="IPR050626">
    <property type="entry name" value="Peptidase_M16"/>
</dbReference>
<keyword evidence="9" id="KW-1185">Reference proteome</keyword>
<dbReference type="PANTHER" id="PTHR43690:SF17">
    <property type="entry name" value="PROTEIN YHJJ"/>
    <property type="match status" value="1"/>
</dbReference>
<evidence type="ECO:0000256" key="4">
    <source>
        <dbReference type="ARBA" id="ARBA00022833"/>
    </source>
</evidence>
<dbReference type="Proteomes" id="UP001257659">
    <property type="component" value="Unassembled WGS sequence"/>
</dbReference>
<gene>
    <name evidence="8" type="ORF">GGR31_002480</name>
</gene>
<dbReference type="InterPro" id="IPR007863">
    <property type="entry name" value="Peptidase_M16_C"/>
</dbReference>
<dbReference type="Gene3D" id="3.30.830.10">
    <property type="entry name" value="Metalloenzyme, LuxS/M16 peptidase-like"/>
    <property type="match status" value="4"/>
</dbReference>
<organism evidence="8 9">
    <name type="scientific">Mesonia maritima</name>
    <dbReference type="NCBI Taxonomy" id="1793873"/>
    <lineage>
        <taxon>Bacteria</taxon>
        <taxon>Pseudomonadati</taxon>
        <taxon>Bacteroidota</taxon>
        <taxon>Flavobacteriia</taxon>
        <taxon>Flavobacteriales</taxon>
        <taxon>Flavobacteriaceae</taxon>
        <taxon>Mesonia</taxon>
    </lineage>
</organism>
<keyword evidence="3" id="KW-0378">Hydrolase</keyword>
<keyword evidence="5" id="KW-0482">Metalloprotease</keyword>
<dbReference type="PANTHER" id="PTHR43690">
    <property type="entry name" value="NARDILYSIN"/>
    <property type="match status" value="1"/>
</dbReference>
<feature type="domain" description="Peptidase M16 C-terminal" evidence="7">
    <location>
        <begin position="204"/>
        <end position="394"/>
    </location>
</feature>
<keyword evidence="2" id="KW-0645">Protease</keyword>
<keyword evidence="4" id="KW-0862">Zinc</keyword>
<reference evidence="8 9" key="1">
    <citation type="submission" date="2023-07" db="EMBL/GenBank/DDBJ databases">
        <title>Genomic Encyclopedia of Type Strains, Phase IV (KMG-IV): sequencing the most valuable type-strain genomes for metagenomic binning, comparative biology and taxonomic classification.</title>
        <authorList>
            <person name="Goeker M."/>
        </authorList>
    </citation>
    <scope>NUCLEOTIDE SEQUENCE [LARGE SCALE GENOMIC DNA]</scope>
    <source>
        <strain evidence="8 9">DSM 102814</strain>
    </source>
</reference>
<protein>
    <submittedName>
        <fullName evidence="8">Zn-dependent peptidase</fullName>
    </submittedName>
</protein>